<dbReference type="GO" id="GO:0005789">
    <property type="term" value="C:endoplasmic reticulum membrane"/>
    <property type="evidence" value="ECO:0007669"/>
    <property type="project" value="TreeGrafter"/>
</dbReference>
<evidence type="ECO:0000256" key="10">
    <source>
        <dbReference type="SAM" id="Phobius"/>
    </source>
</evidence>
<feature type="transmembrane region" description="Helical" evidence="10">
    <location>
        <begin position="181"/>
        <end position="198"/>
    </location>
</feature>
<evidence type="ECO:0000313" key="11">
    <source>
        <dbReference type="EMBL" id="CAG9771051.1"/>
    </source>
</evidence>
<keyword evidence="3" id="KW-0813">Transport</keyword>
<dbReference type="EMBL" id="OU892282">
    <property type="protein sequence ID" value="CAG9771051.1"/>
    <property type="molecule type" value="Genomic_DNA"/>
</dbReference>
<sequence length="362" mass="40851">MSSKKHLDLDPLPEKPRISILCLDITNFSQTTQFTLCSIAVFVFYLLYGYMQELIFTIKDFKPYGWYLTLVQFGYYTIFGLIETNIRGIHKRKIPIKTYFLLALLTLGTMGLSNSSLGYLNYPTQVIFKCCKLIPVLIGGILIQGKRYGPLDFLSALLMCVGLTLFTLADSQVQPNFNTRGILMISMALLCDAIIGNVQEKNMKNYGASNAEVVLYSYALGFLYIFTVMLLTGDFLAGVEFFGQQPYVTYGYAFIFSVTGYLGIQVVLTLVRTTGAFAAVTVTTMRKAVTIVISFVFFSKPFTIQYLWSGVIVIIGIYLNLYSKKHPIGIKDLEECCDRMLRKLRTKFIAQQYNSGQYLANV</sequence>
<evidence type="ECO:0000256" key="4">
    <source>
        <dbReference type="ARBA" id="ARBA00022692"/>
    </source>
</evidence>
<dbReference type="Pfam" id="PF08449">
    <property type="entry name" value="UAA"/>
    <property type="match status" value="1"/>
</dbReference>
<feature type="transmembrane region" description="Helical" evidence="10">
    <location>
        <begin position="277"/>
        <end position="298"/>
    </location>
</feature>
<evidence type="ECO:0000256" key="1">
    <source>
        <dbReference type="ARBA" id="ARBA00004653"/>
    </source>
</evidence>
<keyword evidence="5 10" id="KW-1133">Transmembrane helix</keyword>
<dbReference type="PANTHER" id="PTHR10778">
    <property type="entry name" value="SOLUTE CARRIER FAMILY 35 MEMBER B"/>
    <property type="match status" value="1"/>
</dbReference>
<evidence type="ECO:0000256" key="5">
    <source>
        <dbReference type="ARBA" id="ARBA00022989"/>
    </source>
</evidence>
<reference evidence="11" key="1">
    <citation type="submission" date="2022-01" db="EMBL/GenBank/DDBJ databases">
        <authorList>
            <person name="King R."/>
        </authorList>
    </citation>
    <scope>NUCLEOTIDE SEQUENCE</scope>
</reference>
<accession>A0A9N9QR07</accession>
<protein>
    <recommendedName>
        <fullName evidence="7">Adenosine 3'-phospho 5'-phosphosulfate transporter 2</fullName>
    </recommendedName>
    <alternativeName>
        <fullName evidence="8">PAPS transporter 2</fullName>
    </alternativeName>
    <alternativeName>
        <fullName evidence="9">Solute carrier family 35 member B3 homolog</fullName>
    </alternativeName>
</protein>
<organism evidence="11 12">
    <name type="scientific">Ceutorhynchus assimilis</name>
    <name type="common">cabbage seed weevil</name>
    <dbReference type="NCBI Taxonomy" id="467358"/>
    <lineage>
        <taxon>Eukaryota</taxon>
        <taxon>Metazoa</taxon>
        <taxon>Ecdysozoa</taxon>
        <taxon>Arthropoda</taxon>
        <taxon>Hexapoda</taxon>
        <taxon>Insecta</taxon>
        <taxon>Pterygota</taxon>
        <taxon>Neoptera</taxon>
        <taxon>Endopterygota</taxon>
        <taxon>Coleoptera</taxon>
        <taxon>Polyphaga</taxon>
        <taxon>Cucujiformia</taxon>
        <taxon>Curculionidae</taxon>
        <taxon>Ceutorhynchinae</taxon>
        <taxon>Ceutorhynchus</taxon>
    </lineage>
</organism>
<dbReference type="OrthoDB" id="438495at2759"/>
<evidence type="ECO:0000256" key="2">
    <source>
        <dbReference type="ARBA" id="ARBA00010694"/>
    </source>
</evidence>
<dbReference type="Proteomes" id="UP001152799">
    <property type="component" value="Chromosome 6"/>
</dbReference>
<evidence type="ECO:0000256" key="9">
    <source>
        <dbReference type="ARBA" id="ARBA00042729"/>
    </source>
</evidence>
<gene>
    <name evidence="11" type="ORF">CEUTPL_LOCUS11493</name>
</gene>
<feature type="transmembrane region" description="Helical" evidence="10">
    <location>
        <begin position="98"/>
        <end position="120"/>
    </location>
</feature>
<dbReference type="PANTHER" id="PTHR10778:SF8">
    <property type="entry name" value="ADENOSINE 3'-PHOSPHO 5'-PHOSPHOSULFATE TRANSPORTER 2"/>
    <property type="match status" value="1"/>
</dbReference>
<keyword evidence="4 10" id="KW-0812">Transmembrane</keyword>
<dbReference type="GO" id="GO:0046964">
    <property type="term" value="F:3'-phosphoadenosine 5'-phosphosulfate transmembrane transporter activity"/>
    <property type="evidence" value="ECO:0007669"/>
    <property type="project" value="TreeGrafter"/>
</dbReference>
<proteinExistence type="inferred from homology"/>
<keyword evidence="12" id="KW-1185">Reference proteome</keyword>
<evidence type="ECO:0000256" key="6">
    <source>
        <dbReference type="ARBA" id="ARBA00023136"/>
    </source>
</evidence>
<feature type="transmembrane region" description="Helical" evidence="10">
    <location>
        <begin position="304"/>
        <end position="322"/>
    </location>
</feature>
<evidence type="ECO:0000256" key="7">
    <source>
        <dbReference type="ARBA" id="ARBA00039669"/>
    </source>
</evidence>
<comment type="subcellular location">
    <subcellularLocation>
        <location evidence="1">Golgi apparatus membrane</location>
        <topology evidence="1">Multi-pass membrane protein</topology>
    </subcellularLocation>
</comment>
<name>A0A9N9QR07_9CUCU</name>
<evidence type="ECO:0000256" key="3">
    <source>
        <dbReference type="ARBA" id="ARBA00022448"/>
    </source>
</evidence>
<feature type="transmembrane region" description="Helical" evidence="10">
    <location>
        <begin position="210"/>
        <end position="230"/>
    </location>
</feature>
<dbReference type="GO" id="GO:0000139">
    <property type="term" value="C:Golgi membrane"/>
    <property type="evidence" value="ECO:0007669"/>
    <property type="project" value="UniProtKB-SubCell"/>
</dbReference>
<feature type="transmembrane region" description="Helical" evidence="10">
    <location>
        <begin position="64"/>
        <end position="86"/>
    </location>
</feature>
<comment type="similarity">
    <text evidence="2">Belongs to the nucleotide-sugar transporter family. SLC35B subfamily.</text>
</comment>
<feature type="transmembrane region" description="Helical" evidence="10">
    <location>
        <begin position="150"/>
        <end position="169"/>
    </location>
</feature>
<feature type="transmembrane region" description="Helical" evidence="10">
    <location>
        <begin position="250"/>
        <end position="270"/>
    </location>
</feature>
<dbReference type="InterPro" id="IPR013657">
    <property type="entry name" value="SCL35B1-4/HUT1"/>
</dbReference>
<evidence type="ECO:0000313" key="12">
    <source>
        <dbReference type="Proteomes" id="UP001152799"/>
    </source>
</evidence>
<feature type="transmembrane region" description="Helical" evidence="10">
    <location>
        <begin position="34"/>
        <end position="52"/>
    </location>
</feature>
<evidence type="ECO:0000256" key="8">
    <source>
        <dbReference type="ARBA" id="ARBA00041866"/>
    </source>
</evidence>
<dbReference type="AlphaFoldDB" id="A0A9N9QR07"/>
<feature type="transmembrane region" description="Helical" evidence="10">
    <location>
        <begin position="126"/>
        <end position="143"/>
    </location>
</feature>
<keyword evidence="6 10" id="KW-0472">Membrane</keyword>